<dbReference type="InterPro" id="IPR023346">
    <property type="entry name" value="Lysozyme-like_dom_sf"/>
</dbReference>
<comment type="caution">
    <text evidence="2">The sequence shown here is derived from an EMBL/GenBank/DDBJ whole genome shotgun (WGS) entry which is preliminary data.</text>
</comment>
<dbReference type="RefSeq" id="XP_069310583.1">
    <property type="nucleotide sequence ID" value="XM_069447626.1"/>
</dbReference>
<dbReference type="GeneID" id="96080663"/>
<evidence type="ECO:0000256" key="1">
    <source>
        <dbReference type="SAM" id="SignalP"/>
    </source>
</evidence>
<feature type="signal peptide" evidence="1">
    <location>
        <begin position="1"/>
        <end position="18"/>
    </location>
</feature>
<feature type="chain" id="PRO_5047522755" description="Glycoside hydrolase" evidence="1">
    <location>
        <begin position="19"/>
        <end position="350"/>
    </location>
</feature>
<name>A0ABR3UWH6_9PLEO</name>
<sequence>MLTTSILAASSFIALGDAFPHHFHVARPTALAPRADYITFGGDGSMSAGWPKQAEWMPFDEAWSANQYFIKNSCKYNGWGDNNSDAETQAIKDSIESESEASGVPKEFILAVMMQESTGCVRAPTSKSDAHNPGLMQGAGTATCHPLGQSPISPCPANDIRAMIREGTSGEGLRTSLKESLDAFSATTDDSKYYKAARRYNSGSQVTNPNLGHGATACYASDIANRLIKPFGESSCDNNAVVGLTMTAGHEGNDSENNNSENQEIDLDRHQTVNKQPAPNEVSDVSGGDGGILDNNITGAAAGCIKYYTPAKGVTCESAPVAFATLRQLNSKLKDDCSNLRSGYQYCMAT</sequence>
<organism evidence="2 3">
    <name type="scientific">Alternaria dauci</name>
    <dbReference type="NCBI Taxonomy" id="48095"/>
    <lineage>
        <taxon>Eukaryota</taxon>
        <taxon>Fungi</taxon>
        <taxon>Dikarya</taxon>
        <taxon>Ascomycota</taxon>
        <taxon>Pezizomycotina</taxon>
        <taxon>Dothideomycetes</taxon>
        <taxon>Pleosporomycetidae</taxon>
        <taxon>Pleosporales</taxon>
        <taxon>Pleosporineae</taxon>
        <taxon>Pleosporaceae</taxon>
        <taxon>Alternaria</taxon>
        <taxon>Alternaria sect. Porri</taxon>
    </lineage>
</organism>
<proteinExistence type="predicted"/>
<evidence type="ECO:0000313" key="2">
    <source>
        <dbReference type="EMBL" id="KAL1799999.1"/>
    </source>
</evidence>
<gene>
    <name evidence="2" type="ORF">ACET3X_000341</name>
</gene>
<dbReference type="Gene3D" id="1.10.530.10">
    <property type="match status" value="1"/>
</dbReference>
<evidence type="ECO:0008006" key="4">
    <source>
        <dbReference type="Google" id="ProtNLM"/>
    </source>
</evidence>
<evidence type="ECO:0000313" key="3">
    <source>
        <dbReference type="Proteomes" id="UP001578633"/>
    </source>
</evidence>
<dbReference type="SUPFAM" id="SSF53955">
    <property type="entry name" value="Lysozyme-like"/>
    <property type="match status" value="1"/>
</dbReference>
<accession>A0ABR3UWH6</accession>
<reference evidence="2 3" key="1">
    <citation type="submission" date="2024-09" db="EMBL/GenBank/DDBJ databases">
        <title>T2T genomes of carrot and Alternaria dauci and their utility for understanding host-pathogen interaction during carrot leaf blight disease.</title>
        <authorList>
            <person name="Liu W."/>
            <person name="Xu S."/>
            <person name="Ou C."/>
            <person name="Liu X."/>
            <person name="Zhuang F."/>
            <person name="Deng X.W."/>
        </authorList>
    </citation>
    <scope>NUCLEOTIDE SEQUENCE [LARGE SCALE GENOMIC DNA]</scope>
    <source>
        <strain evidence="2 3">A2016</strain>
    </source>
</reference>
<dbReference type="EMBL" id="JBHGVX010000001">
    <property type="protein sequence ID" value="KAL1799999.1"/>
    <property type="molecule type" value="Genomic_DNA"/>
</dbReference>
<protein>
    <recommendedName>
        <fullName evidence="4">Glycoside hydrolase</fullName>
    </recommendedName>
</protein>
<dbReference type="Proteomes" id="UP001578633">
    <property type="component" value="Chromosome 1"/>
</dbReference>
<keyword evidence="1" id="KW-0732">Signal</keyword>
<keyword evidence="3" id="KW-1185">Reference proteome</keyword>